<proteinExistence type="predicted"/>
<dbReference type="Pfam" id="PF09438">
    <property type="entry name" value="DUF2017"/>
    <property type="match status" value="1"/>
</dbReference>
<dbReference type="InterPro" id="IPR018561">
    <property type="entry name" value="AosR"/>
</dbReference>
<dbReference type="RefSeq" id="WP_144857851.1">
    <property type="nucleotide sequence ID" value="NZ_BAAAYT010000002.1"/>
</dbReference>
<sequence length="217" mass="23554">MARAFSRRRGRLVAHLDRSERAVVGQLAEQVLELIEPAAGAPTPREGVAEGSEDGFDAIVAGIGQLSTDVGEPAPERSTGLEEDRDPALDRLFPAGHREDPEAAREFRRLTEPGLRSRKAANLRTVVQVMERGSGNPADPDRLSLDEGEAIAVLVGLTDIRLVMGERLGLRTDEDAERLDRVAADLDGEDPAAFAVMLYDFLTWLQESLGRALSGDF</sequence>
<reference evidence="1 2" key="1">
    <citation type="submission" date="2019-06" db="EMBL/GenBank/DDBJ databases">
        <title>Sequencing the genomes of 1000 actinobacteria strains.</title>
        <authorList>
            <person name="Klenk H.-P."/>
        </authorList>
    </citation>
    <scope>NUCLEOTIDE SEQUENCE [LARGE SCALE GENOMIC DNA]</scope>
    <source>
        <strain evidence="1 2">DSM 18935</strain>
    </source>
</reference>
<dbReference type="OrthoDB" id="3268479at2"/>
<gene>
    <name evidence="1" type="ORF">FB557_2430</name>
</gene>
<evidence type="ECO:0000313" key="1">
    <source>
        <dbReference type="EMBL" id="TWD13791.1"/>
    </source>
</evidence>
<protein>
    <submittedName>
        <fullName evidence="1">Uncharacterized protein DUF2017</fullName>
    </submittedName>
</protein>
<dbReference type="Proteomes" id="UP000315628">
    <property type="component" value="Unassembled WGS sequence"/>
</dbReference>
<dbReference type="EMBL" id="VIUW01000004">
    <property type="protein sequence ID" value="TWD13791.1"/>
    <property type="molecule type" value="Genomic_DNA"/>
</dbReference>
<name>A0A560W848_9MICO</name>
<dbReference type="AlphaFoldDB" id="A0A560W848"/>
<comment type="caution">
    <text evidence="1">The sequence shown here is derived from an EMBL/GenBank/DDBJ whole genome shotgun (WGS) entry which is preliminary data.</text>
</comment>
<accession>A0A560W848</accession>
<evidence type="ECO:0000313" key="2">
    <source>
        <dbReference type="Proteomes" id="UP000315628"/>
    </source>
</evidence>
<keyword evidence="2" id="KW-1185">Reference proteome</keyword>
<organism evidence="1 2">
    <name type="scientific">Marihabitans asiaticum</name>
    <dbReference type="NCBI Taxonomy" id="415218"/>
    <lineage>
        <taxon>Bacteria</taxon>
        <taxon>Bacillati</taxon>
        <taxon>Actinomycetota</taxon>
        <taxon>Actinomycetes</taxon>
        <taxon>Micrococcales</taxon>
        <taxon>Intrasporangiaceae</taxon>
        <taxon>Marihabitans</taxon>
    </lineage>
</organism>